<dbReference type="Pfam" id="PF13812">
    <property type="entry name" value="PPR_3"/>
    <property type="match status" value="1"/>
</dbReference>
<dbReference type="GO" id="GO:0005739">
    <property type="term" value="C:mitochondrion"/>
    <property type="evidence" value="ECO:0007669"/>
    <property type="project" value="TreeGrafter"/>
</dbReference>
<dbReference type="AlphaFoldDB" id="A0AAV4QHV3"/>
<gene>
    <name evidence="3" type="primary">lrpprc</name>
    <name evidence="3" type="ORF">CDAR_296631</name>
</gene>
<dbReference type="Gene3D" id="1.25.40.10">
    <property type="entry name" value="Tetratricopeptide repeat domain"/>
    <property type="match status" value="1"/>
</dbReference>
<dbReference type="GO" id="GO:0005634">
    <property type="term" value="C:nucleus"/>
    <property type="evidence" value="ECO:0007669"/>
    <property type="project" value="TreeGrafter"/>
</dbReference>
<sequence>MPLQSHPAAGMPPFSMQNTPSTAQPHPGSGPMDCADIIAIIRKNLNFRNIHRLKILFATQSHNFTFSQYLNPCLFNSGFRRFAAKALLNYDNYGVKEIVQSESANNSPMESIENAFTELDNYIQRKGRCNKFAVEEILSTIKHFHFATGNHGLYLLRSCGLMYTEKPDERVKFANTIWKKLNEIGVPLDVRHFNSLLKIFVDCNHKFLPSEFLVLMENSKIEPNNVTYLHLLQKYCNDGNLNGASEVLQCLKEKELPINELVFNTLITGHMRANDTSGAKDILEVMRKANLSPTPATYTAIACGYAEKGEIEDVKSILNEAKSNNIVLSNTNYLSIITSLSSDENPDFVDELLKMMPNLYEWKQEVANAMITLINKNMDNYAFKLLLAIATPESNFPNLFGKQLINNDKPAEEVIKFCEEIFKQGLQNNIFFNSIRAAVNLKKPEILLALIESDPNKNSFVQPQLFHALLSCFKNKEEGIWLTLKKMFQFGVPADLNIYSNYVFPAVTTSCPESVLSEIEKTGHSLTTAIDPLLKYYCYHGEFANALYIIQKYPVTLSQSFFNIENFLNSRVHKDNKNNSEDYYQVVSFLLKNVGAFKQDHEVAFGRNLAALIQINPSLFENLLDNSDKQFEVSNKSLLICRNILRKKNPKLLNYIRRLNNFESHSKGMTDADEVEKLNLLKEKGLSTSGFLIERLHFYLKQKNIPKINELKEELDKVTVQYPPSLLAELLNFHSANGDLEQAQKSFSDLKENYPSFKLDSVKVFSYASLLIKYSKFDDAINVVNSECKDLHYTAISSLLKSLKKLLTIAVETGSVDLVKNLQSSLLNHTEFLHLSYFHDPLLKICLYKNDLNGAIEEFRRCIENHQIAPCLRLFMKKCIIMENPVKLESVIQIASTLLGREVVLYELVITLLKLNRESEARKVMENLRTKNNSGCLEDFCINMYNLNQKEELIEFVKFICVADHVNRESIVQCLLKLNDAKNDFKTAVNLYNVTKDLFQLNDETRNLLFNLLSRNKQNVPFTVPETNCEGKTSFVESEVVSKFLQNMNEEDAHQALKQLQNMKKVEVRSISLDDMSKFLDMLLKKDV</sequence>
<dbReference type="PANTHER" id="PTHR46669">
    <property type="entry name" value="LEUCINE-RICH PPR MOTIF-CONTAINING PROTEIN, MITOCHONDRIAL"/>
    <property type="match status" value="1"/>
</dbReference>
<dbReference type="Pfam" id="PF13041">
    <property type="entry name" value="PPR_2"/>
    <property type="match status" value="1"/>
</dbReference>
<feature type="compositionally biased region" description="Polar residues" evidence="2">
    <location>
        <begin position="15"/>
        <end position="24"/>
    </location>
</feature>
<reference evidence="3 4" key="1">
    <citation type="submission" date="2021-06" db="EMBL/GenBank/DDBJ databases">
        <title>Caerostris darwini draft genome.</title>
        <authorList>
            <person name="Kono N."/>
            <person name="Arakawa K."/>
        </authorList>
    </citation>
    <scope>NUCLEOTIDE SEQUENCE [LARGE SCALE GENOMIC DNA]</scope>
</reference>
<dbReference type="Proteomes" id="UP001054837">
    <property type="component" value="Unassembled WGS sequence"/>
</dbReference>
<protein>
    <submittedName>
        <fullName evidence="3">Leucine-rich PPR motif-containing protein, mitochondrial</fullName>
    </submittedName>
</protein>
<feature type="region of interest" description="Disordered" evidence="2">
    <location>
        <begin position="1"/>
        <end position="29"/>
    </location>
</feature>
<feature type="repeat" description="PPR" evidence="1">
    <location>
        <begin position="259"/>
        <end position="293"/>
    </location>
</feature>
<comment type="caution">
    <text evidence="3">The sequence shown here is derived from an EMBL/GenBank/DDBJ whole genome shotgun (WGS) entry which is preliminary data.</text>
</comment>
<dbReference type="NCBIfam" id="TIGR00756">
    <property type="entry name" value="PPR"/>
    <property type="match status" value="2"/>
</dbReference>
<evidence type="ECO:0000313" key="4">
    <source>
        <dbReference type="Proteomes" id="UP001054837"/>
    </source>
</evidence>
<accession>A0AAV4QHV3</accession>
<dbReference type="PANTHER" id="PTHR46669:SF1">
    <property type="entry name" value="LEUCINE-RICH PPR MOTIF-CONTAINING PROTEIN, MITOCHONDRIAL"/>
    <property type="match status" value="1"/>
</dbReference>
<dbReference type="GO" id="GO:0070129">
    <property type="term" value="P:regulation of mitochondrial translation"/>
    <property type="evidence" value="ECO:0007669"/>
    <property type="project" value="TreeGrafter"/>
</dbReference>
<name>A0AAV4QHV3_9ARAC</name>
<dbReference type="InterPro" id="IPR033490">
    <property type="entry name" value="LRP130"/>
</dbReference>
<dbReference type="InterPro" id="IPR011990">
    <property type="entry name" value="TPR-like_helical_dom_sf"/>
</dbReference>
<dbReference type="PROSITE" id="PS51375">
    <property type="entry name" value="PPR"/>
    <property type="match status" value="2"/>
</dbReference>
<keyword evidence="4" id="KW-1185">Reference proteome</keyword>
<dbReference type="EMBL" id="BPLQ01004576">
    <property type="protein sequence ID" value="GIY09000.1"/>
    <property type="molecule type" value="Genomic_DNA"/>
</dbReference>
<evidence type="ECO:0000256" key="1">
    <source>
        <dbReference type="PROSITE-ProRule" id="PRU00708"/>
    </source>
</evidence>
<evidence type="ECO:0000256" key="2">
    <source>
        <dbReference type="SAM" id="MobiDB-lite"/>
    </source>
</evidence>
<dbReference type="GO" id="GO:0003730">
    <property type="term" value="F:mRNA 3'-UTR binding"/>
    <property type="evidence" value="ECO:0007669"/>
    <property type="project" value="TreeGrafter"/>
</dbReference>
<proteinExistence type="predicted"/>
<organism evidence="3 4">
    <name type="scientific">Caerostris darwini</name>
    <dbReference type="NCBI Taxonomy" id="1538125"/>
    <lineage>
        <taxon>Eukaryota</taxon>
        <taxon>Metazoa</taxon>
        <taxon>Ecdysozoa</taxon>
        <taxon>Arthropoda</taxon>
        <taxon>Chelicerata</taxon>
        <taxon>Arachnida</taxon>
        <taxon>Araneae</taxon>
        <taxon>Araneomorphae</taxon>
        <taxon>Entelegynae</taxon>
        <taxon>Araneoidea</taxon>
        <taxon>Araneidae</taxon>
        <taxon>Caerostris</taxon>
    </lineage>
</organism>
<feature type="repeat" description="PPR" evidence="1">
    <location>
        <begin position="294"/>
        <end position="328"/>
    </location>
</feature>
<dbReference type="InterPro" id="IPR002885">
    <property type="entry name" value="PPR_rpt"/>
</dbReference>
<evidence type="ECO:0000313" key="3">
    <source>
        <dbReference type="EMBL" id="GIY09000.1"/>
    </source>
</evidence>